<dbReference type="EMBL" id="CM007655">
    <property type="protein sequence ID" value="ONI06818.1"/>
    <property type="molecule type" value="Genomic_DNA"/>
</dbReference>
<dbReference type="InterPro" id="IPR000911">
    <property type="entry name" value="Ribosomal_uL11"/>
</dbReference>
<evidence type="ECO:0000313" key="5">
    <source>
        <dbReference type="EMBL" id="ONI06818.1"/>
    </source>
</evidence>
<dbReference type="Gramene" id="ONI06818">
    <property type="protein sequence ID" value="ONI06818"/>
    <property type="gene ID" value="PRUPE_5G083000"/>
</dbReference>
<dbReference type="Proteomes" id="UP000006882">
    <property type="component" value="Chromosome G5"/>
</dbReference>
<comment type="similarity">
    <text evidence="1">Belongs to the universal ribosomal protein uL11 family.</text>
</comment>
<dbReference type="GO" id="GO:0006412">
    <property type="term" value="P:translation"/>
    <property type="evidence" value="ECO:0000318"/>
    <property type="project" value="GO_Central"/>
</dbReference>
<evidence type="ECO:0000259" key="4">
    <source>
        <dbReference type="Pfam" id="PF00298"/>
    </source>
</evidence>
<evidence type="ECO:0000256" key="1">
    <source>
        <dbReference type="ARBA" id="ARBA00010537"/>
    </source>
</evidence>
<name>M5WF01_PRUPE</name>
<protein>
    <recommendedName>
        <fullName evidence="4">Large ribosomal subunit protein uL11 C-terminal domain-containing protein</fullName>
    </recommendedName>
</protein>
<sequence length="105" mass="11888">MSEKLPKKSTGSFFCLFHIPIITQWLVFNPKNQKHFPGTCLSAAILCDNTYNFTVKSPSVSWYLKKGTGVDSGSSRLKHVVASELSVRHLYEIAKVKQSEPYCQY</sequence>
<dbReference type="GO" id="GO:0070180">
    <property type="term" value="F:large ribosomal subunit rRNA binding"/>
    <property type="evidence" value="ECO:0000318"/>
    <property type="project" value="GO_Central"/>
</dbReference>
<dbReference type="PANTHER" id="PTHR11661:SF1">
    <property type="entry name" value="LARGE RIBOSOMAL SUBUNIT PROTEIN UL11M"/>
    <property type="match status" value="1"/>
</dbReference>
<dbReference type="PANTHER" id="PTHR11661">
    <property type="entry name" value="60S RIBOSOMAL PROTEIN L12"/>
    <property type="match status" value="1"/>
</dbReference>
<accession>M5WF01</accession>
<reference evidence="5 6" key="1">
    <citation type="journal article" date="2013" name="Nat. Genet.">
        <title>The high-quality draft genome of peach (Prunus persica) identifies unique patterns of genetic diversity, domestication and genome evolution.</title>
        <authorList>
            <consortium name="International Peach Genome Initiative"/>
            <person name="Verde I."/>
            <person name="Abbott A.G."/>
            <person name="Scalabrin S."/>
            <person name="Jung S."/>
            <person name="Shu S."/>
            <person name="Marroni F."/>
            <person name="Zhebentyayeva T."/>
            <person name="Dettori M.T."/>
            <person name="Grimwood J."/>
            <person name="Cattonaro F."/>
            <person name="Zuccolo A."/>
            <person name="Rossini L."/>
            <person name="Jenkins J."/>
            <person name="Vendramin E."/>
            <person name="Meisel L.A."/>
            <person name="Decroocq V."/>
            <person name="Sosinski B."/>
            <person name="Prochnik S."/>
            <person name="Mitros T."/>
            <person name="Policriti A."/>
            <person name="Cipriani G."/>
            <person name="Dondini L."/>
            <person name="Ficklin S."/>
            <person name="Goodstein D.M."/>
            <person name="Xuan P."/>
            <person name="Del Fabbro C."/>
            <person name="Aramini V."/>
            <person name="Copetti D."/>
            <person name="Gonzalez S."/>
            <person name="Horner D.S."/>
            <person name="Falchi R."/>
            <person name="Lucas S."/>
            <person name="Mica E."/>
            <person name="Maldonado J."/>
            <person name="Lazzari B."/>
            <person name="Bielenberg D."/>
            <person name="Pirona R."/>
            <person name="Miculan M."/>
            <person name="Barakat A."/>
            <person name="Testolin R."/>
            <person name="Stella A."/>
            <person name="Tartarini S."/>
            <person name="Tonutti P."/>
            <person name="Arus P."/>
            <person name="Orellana A."/>
            <person name="Wells C."/>
            <person name="Main D."/>
            <person name="Vizzotto G."/>
            <person name="Silva H."/>
            <person name="Salamini F."/>
            <person name="Schmutz J."/>
            <person name="Morgante M."/>
            <person name="Rokhsar D.S."/>
        </authorList>
    </citation>
    <scope>NUCLEOTIDE SEQUENCE [LARGE SCALE GENOMIC DNA]</scope>
    <source>
        <strain evidence="6">cv. Nemared</strain>
    </source>
</reference>
<proteinExistence type="inferred from homology"/>
<dbReference type="GO" id="GO:0003735">
    <property type="term" value="F:structural constituent of ribosome"/>
    <property type="evidence" value="ECO:0000318"/>
    <property type="project" value="GO_Central"/>
</dbReference>
<dbReference type="GO" id="GO:0015934">
    <property type="term" value="C:large ribosomal subunit"/>
    <property type="evidence" value="ECO:0000318"/>
    <property type="project" value="GO_Central"/>
</dbReference>
<dbReference type="STRING" id="3760.M5WF01"/>
<organism evidence="5 6">
    <name type="scientific">Prunus persica</name>
    <name type="common">Peach</name>
    <name type="synonym">Amygdalus persica</name>
    <dbReference type="NCBI Taxonomy" id="3760"/>
    <lineage>
        <taxon>Eukaryota</taxon>
        <taxon>Viridiplantae</taxon>
        <taxon>Streptophyta</taxon>
        <taxon>Embryophyta</taxon>
        <taxon>Tracheophyta</taxon>
        <taxon>Spermatophyta</taxon>
        <taxon>Magnoliopsida</taxon>
        <taxon>eudicotyledons</taxon>
        <taxon>Gunneridae</taxon>
        <taxon>Pentapetalae</taxon>
        <taxon>rosids</taxon>
        <taxon>fabids</taxon>
        <taxon>Rosales</taxon>
        <taxon>Rosaceae</taxon>
        <taxon>Amygdaloideae</taxon>
        <taxon>Amygdaleae</taxon>
        <taxon>Prunus</taxon>
    </lineage>
</organism>
<dbReference type="Gene3D" id="1.10.10.250">
    <property type="entry name" value="Ribosomal protein L11, C-terminal domain"/>
    <property type="match status" value="1"/>
</dbReference>
<dbReference type="HOGENOM" id="CLU_2241276_0_0_1"/>
<keyword evidence="2" id="KW-0689">Ribosomal protein</keyword>
<feature type="domain" description="Large ribosomal subunit protein uL11 C-terminal" evidence="4">
    <location>
        <begin position="56"/>
        <end position="102"/>
    </location>
</feature>
<keyword evidence="3" id="KW-0687">Ribonucleoprotein</keyword>
<evidence type="ECO:0000256" key="2">
    <source>
        <dbReference type="ARBA" id="ARBA00022980"/>
    </source>
</evidence>
<dbReference type="Pfam" id="PF00298">
    <property type="entry name" value="Ribosomal_L11"/>
    <property type="match status" value="1"/>
</dbReference>
<dbReference type="eggNOG" id="KOG3257">
    <property type="taxonomic scope" value="Eukaryota"/>
</dbReference>
<dbReference type="SUPFAM" id="SSF46906">
    <property type="entry name" value="Ribosomal protein L11, C-terminal domain"/>
    <property type="match status" value="1"/>
</dbReference>
<dbReference type="InterPro" id="IPR020783">
    <property type="entry name" value="Ribosomal_uL11_C"/>
</dbReference>
<evidence type="ECO:0000256" key="3">
    <source>
        <dbReference type="ARBA" id="ARBA00023274"/>
    </source>
</evidence>
<dbReference type="AlphaFoldDB" id="M5WF01"/>
<dbReference type="InterPro" id="IPR036769">
    <property type="entry name" value="Ribosomal_uL11_C_sf"/>
</dbReference>
<gene>
    <name evidence="5" type="ORF">PRUPE_5G083000</name>
</gene>
<keyword evidence="6" id="KW-1185">Reference proteome</keyword>
<evidence type="ECO:0000313" key="6">
    <source>
        <dbReference type="Proteomes" id="UP000006882"/>
    </source>
</evidence>